<reference evidence="1 2" key="1">
    <citation type="submission" date="2015-03" db="EMBL/GenBank/DDBJ databases">
        <title>Genome assembly of Sandaracinus amylolyticus DSM 53668.</title>
        <authorList>
            <person name="Sharma G."/>
            <person name="Subramanian S."/>
        </authorList>
    </citation>
    <scope>NUCLEOTIDE SEQUENCE [LARGE SCALE GENOMIC DNA]</scope>
    <source>
        <strain evidence="1 2">DSM 53668</strain>
    </source>
</reference>
<dbReference type="EMBL" id="CP011125">
    <property type="protein sequence ID" value="AKF07984.1"/>
    <property type="molecule type" value="Genomic_DNA"/>
</dbReference>
<evidence type="ECO:0000313" key="1">
    <source>
        <dbReference type="EMBL" id="AKF07984.1"/>
    </source>
</evidence>
<protein>
    <submittedName>
        <fullName evidence="1">Uncharacterized protein</fullName>
    </submittedName>
</protein>
<organism evidence="1 2">
    <name type="scientific">Sandaracinus amylolyticus</name>
    <dbReference type="NCBI Taxonomy" id="927083"/>
    <lineage>
        <taxon>Bacteria</taxon>
        <taxon>Pseudomonadati</taxon>
        <taxon>Myxococcota</taxon>
        <taxon>Polyangia</taxon>
        <taxon>Polyangiales</taxon>
        <taxon>Sandaracinaceae</taxon>
        <taxon>Sandaracinus</taxon>
    </lineage>
</organism>
<evidence type="ECO:0000313" key="2">
    <source>
        <dbReference type="Proteomes" id="UP000034883"/>
    </source>
</evidence>
<name>A0A0F6SG31_9BACT</name>
<keyword evidence="2" id="KW-1185">Reference proteome</keyword>
<gene>
    <name evidence="1" type="ORF">DB32_005133</name>
</gene>
<sequence length="38" mass="4130">MHQRVIAWEAIERERRAIEFCALMLLGCPSARGGGSGG</sequence>
<proteinExistence type="predicted"/>
<accession>A0A0F6SG31</accession>
<dbReference type="KEGG" id="samy:DB32_005133"/>
<dbReference type="Proteomes" id="UP000034883">
    <property type="component" value="Chromosome"/>
</dbReference>
<dbReference type="AlphaFoldDB" id="A0A0F6SG31"/>